<name>A0A6M8EQY9_9BACT</name>
<organism evidence="1 2">
    <name type="scientific">Arcobacter acticola</name>
    <dbReference type="NCBI Taxonomy" id="1849015"/>
    <lineage>
        <taxon>Bacteria</taxon>
        <taxon>Pseudomonadati</taxon>
        <taxon>Campylobacterota</taxon>
        <taxon>Epsilonproteobacteria</taxon>
        <taxon>Campylobacterales</taxon>
        <taxon>Arcobacteraceae</taxon>
        <taxon>Arcobacter</taxon>
    </lineage>
</organism>
<dbReference type="AlphaFoldDB" id="A0A6M8EQY9"/>
<proteinExistence type="predicted"/>
<reference evidence="1 2" key="1">
    <citation type="submission" date="2019-08" db="EMBL/GenBank/DDBJ databases">
        <title>Complete genome sequence of Arcobacter acticola.</title>
        <authorList>
            <person name="Miller W."/>
        </authorList>
    </citation>
    <scope>NUCLEOTIDE SEQUENCE [LARGE SCALE GENOMIC DNA]</scope>
    <source>
        <strain evidence="1 2">KCTC 52212</strain>
    </source>
</reference>
<dbReference type="KEGG" id="paco:AACT_2512"/>
<dbReference type="Proteomes" id="UP000503483">
    <property type="component" value="Chromosome"/>
</dbReference>
<sequence>MSLEYNSSNKSIAAMKATEIRSKKVKYKMNIAIEILHTQKKEITHYTIAKISKVSFNTVKKHMSDEYIKSLNEMK</sequence>
<accession>A0A6M8EQY9</accession>
<dbReference type="RefSeq" id="WP_172127477.1">
    <property type="nucleotide sequence ID" value="NZ_CP042652.1"/>
</dbReference>
<evidence type="ECO:0000313" key="1">
    <source>
        <dbReference type="EMBL" id="QKE29601.1"/>
    </source>
</evidence>
<dbReference type="EMBL" id="CP042652">
    <property type="protein sequence ID" value="QKE29601.1"/>
    <property type="molecule type" value="Genomic_DNA"/>
</dbReference>
<evidence type="ECO:0000313" key="2">
    <source>
        <dbReference type="Proteomes" id="UP000503483"/>
    </source>
</evidence>
<keyword evidence="2" id="KW-1185">Reference proteome</keyword>
<protein>
    <submittedName>
        <fullName evidence="1">Uncharacterized protein</fullName>
    </submittedName>
</protein>
<gene>
    <name evidence="1" type="ORF">AACT_2512</name>
</gene>